<evidence type="ECO:0000313" key="9">
    <source>
        <dbReference type="Proteomes" id="UP000269883"/>
    </source>
</evidence>
<feature type="transmembrane region" description="Helical" evidence="6">
    <location>
        <begin position="92"/>
        <end position="111"/>
    </location>
</feature>
<evidence type="ECO:0000313" key="8">
    <source>
        <dbReference type="EMBL" id="BBD07229.1"/>
    </source>
</evidence>
<feature type="transmembrane region" description="Helical" evidence="6">
    <location>
        <begin position="66"/>
        <end position="86"/>
    </location>
</feature>
<dbReference type="Pfam" id="PF00892">
    <property type="entry name" value="EamA"/>
    <property type="match status" value="2"/>
</dbReference>
<dbReference type="PANTHER" id="PTHR32322:SF2">
    <property type="entry name" value="EAMA DOMAIN-CONTAINING PROTEIN"/>
    <property type="match status" value="1"/>
</dbReference>
<dbReference type="AlphaFoldDB" id="A0A2Z6AVF4"/>
<accession>A0A2Z6AVF4</accession>
<name>A0A2Z6AVF4_9BACT</name>
<gene>
    <name evidence="8" type="ORF">DFE_0503</name>
</gene>
<comment type="similarity">
    <text evidence="2">Belongs to the EamA transporter family.</text>
</comment>
<evidence type="ECO:0000256" key="6">
    <source>
        <dbReference type="SAM" id="Phobius"/>
    </source>
</evidence>
<feature type="transmembrane region" description="Helical" evidence="6">
    <location>
        <begin position="36"/>
        <end position="54"/>
    </location>
</feature>
<feature type="transmembrane region" description="Helical" evidence="6">
    <location>
        <begin position="123"/>
        <end position="142"/>
    </location>
</feature>
<evidence type="ECO:0000256" key="4">
    <source>
        <dbReference type="ARBA" id="ARBA00022989"/>
    </source>
</evidence>
<feature type="domain" description="EamA" evidence="7">
    <location>
        <begin position="149"/>
        <end position="278"/>
    </location>
</feature>
<comment type="subcellular location">
    <subcellularLocation>
        <location evidence="1">Membrane</location>
        <topology evidence="1">Multi-pass membrane protein</topology>
    </subcellularLocation>
</comment>
<dbReference type="InterPro" id="IPR050638">
    <property type="entry name" value="AA-Vitamin_Transporters"/>
</dbReference>
<dbReference type="GO" id="GO:0016020">
    <property type="term" value="C:membrane"/>
    <property type="evidence" value="ECO:0007669"/>
    <property type="project" value="UniProtKB-SubCell"/>
</dbReference>
<dbReference type="PANTHER" id="PTHR32322">
    <property type="entry name" value="INNER MEMBRANE TRANSPORTER"/>
    <property type="match status" value="1"/>
</dbReference>
<dbReference type="Proteomes" id="UP000269883">
    <property type="component" value="Chromosome"/>
</dbReference>
<dbReference type="KEGG" id="dfl:DFE_0503"/>
<keyword evidence="4 6" id="KW-1133">Transmembrane helix</keyword>
<feature type="transmembrane region" description="Helical" evidence="6">
    <location>
        <begin position="261"/>
        <end position="279"/>
    </location>
</feature>
<reference evidence="8 9" key="1">
    <citation type="journal article" date="2018" name="Sci. Adv.">
        <title>Multi-heme cytochromes provide a pathway for survival in energy-limited environments.</title>
        <authorList>
            <person name="Deng X."/>
            <person name="Dohmae N."/>
            <person name="Nealson K.H."/>
            <person name="Hashimoto K."/>
            <person name="Okamoto A."/>
        </authorList>
    </citation>
    <scope>NUCLEOTIDE SEQUENCE [LARGE SCALE GENOMIC DNA]</scope>
    <source>
        <strain evidence="8 9">IS5</strain>
    </source>
</reference>
<evidence type="ECO:0000256" key="1">
    <source>
        <dbReference type="ARBA" id="ARBA00004141"/>
    </source>
</evidence>
<keyword evidence="9" id="KW-1185">Reference proteome</keyword>
<evidence type="ECO:0000256" key="2">
    <source>
        <dbReference type="ARBA" id="ARBA00007362"/>
    </source>
</evidence>
<dbReference type="RefSeq" id="WP_126376290.1">
    <property type="nucleotide sequence ID" value="NZ_AP017378.1"/>
</dbReference>
<feature type="transmembrane region" description="Helical" evidence="6">
    <location>
        <begin position="180"/>
        <end position="199"/>
    </location>
</feature>
<keyword evidence="3 6" id="KW-0812">Transmembrane</keyword>
<feature type="transmembrane region" description="Helical" evidence="6">
    <location>
        <begin position="236"/>
        <end position="255"/>
    </location>
</feature>
<dbReference type="SUPFAM" id="SSF103481">
    <property type="entry name" value="Multidrug resistance efflux transporter EmrE"/>
    <property type="match status" value="2"/>
</dbReference>
<evidence type="ECO:0000256" key="5">
    <source>
        <dbReference type="ARBA" id="ARBA00023136"/>
    </source>
</evidence>
<dbReference type="Gene3D" id="1.10.3730.20">
    <property type="match status" value="1"/>
</dbReference>
<dbReference type="InterPro" id="IPR037185">
    <property type="entry name" value="EmrE-like"/>
</dbReference>
<evidence type="ECO:0000259" key="7">
    <source>
        <dbReference type="Pfam" id="PF00892"/>
    </source>
</evidence>
<sequence length="301" mass="32149">MAARGYVFVLLAAMMWGSLGPVARYAFSQGIDPLEVAFWRCIIPFIPFCFQALRQGNTHIDTADRPMVAGFGLLCIAAFYGFYQLAIESGGAALASVLMYTAPAWVALMAWGFLGERMSAAKLAAVAATLAGVAAVSGVLGADSTVTMKALVFGILSGVTYAMYYIFGKRLQPKYSTPQLFLYSLPLGAIVLFPFVEFHHKTPEAWLAIVTVAMLSTWGAYTAYFAGLKHIEATRASVVATIEPLVAAVTAYAWWGERFTASGYMGSLLILGAVGLIVWDGRKANGGPAPALPQRSRRGGS</sequence>
<evidence type="ECO:0000256" key="3">
    <source>
        <dbReference type="ARBA" id="ARBA00022692"/>
    </source>
</evidence>
<organism evidence="8 9">
    <name type="scientific">Desulfovibrio ferrophilus</name>
    <dbReference type="NCBI Taxonomy" id="241368"/>
    <lineage>
        <taxon>Bacteria</taxon>
        <taxon>Pseudomonadati</taxon>
        <taxon>Thermodesulfobacteriota</taxon>
        <taxon>Desulfovibrionia</taxon>
        <taxon>Desulfovibrionales</taxon>
        <taxon>Desulfovibrionaceae</taxon>
        <taxon>Desulfovibrio</taxon>
    </lineage>
</organism>
<feature type="transmembrane region" description="Helical" evidence="6">
    <location>
        <begin position="148"/>
        <end position="168"/>
    </location>
</feature>
<dbReference type="InterPro" id="IPR000620">
    <property type="entry name" value="EamA_dom"/>
</dbReference>
<protein>
    <recommendedName>
        <fullName evidence="7">EamA domain-containing protein</fullName>
    </recommendedName>
</protein>
<dbReference type="OrthoDB" id="6707571at2"/>
<keyword evidence="5 6" id="KW-0472">Membrane</keyword>
<dbReference type="EMBL" id="AP017378">
    <property type="protein sequence ID" value="BBD07229.1"/>
    <property type="molecule type" value="Genomic_DNA"/>
</dbReference>
<proteinExistence type="inferred from homology"/>
<feature type="transmembrane region" description="Helical" evidence="6">
    <location>
        <begin position="205"/>
        <end position="224"/>
    </location>
</feature>
<feature type="domain" description="EamA" evidence="7">
    <location>
        <begin position="4"/>
        <end position="137"/>
    </location>
</feature>